<protein>
    <submittedName>
        <fullName evidence="10">RSPH3 protein</fullName>
    </submittedName>
</protein>
<evidence type="ECO:0000256" key="2">
    <source>
        <dbReference type="ARBA" id="ARBA00006737"/>
    </source>
</evidence>
<comment type="subcellular location">
    <subcellularLocation>
        <location evidence="1">Cytoplasm</location>
        <location evidence="1">Cytoskeleton</location>
        <location evidence="1">Flagellum axoneme</location>
    </subcellularLocation>
</comment>
<keyword evidence="8" id="KW-0966">Cell projection</keyword>
<feature type="region of interest" description="Disordered" evidence="9">
    <location>
        <begin position="1"/>
        <end position="36"/>
    </location>
</feature>
<dbReference type="EMBL" id="CAJNIZ010000181">
    <property type="protein sequence ID" value="CAE7155504.1"/>
    <property type="molecule type" value="Genomic_DNA"/>
</dbReference>
<reference evidence="10" key="1">
    <citation type="submission" date="2021-02" db="EMBL/GenBank/DDBJ databases">
        <authorList>
            <person name="Dougan E. K."/>
            <person name="Rhodes N."/>
            <person name="Thang M."/>
            <person name="Chan C."/>
        </authorList>
    </citation>
    <scope>NUCLEOTIDE SEQUENCE</scope>
</reference>
<dbReference type="InterPro" id="IPR009290">
    <property type="entry name" value="Radial_spoke_3"/>
</dbReference>
<evidence type="ECO:0000313" key="11">
    <source>
        <dbReference type="Proteomes" id="UP000649617"/>
    </source>
</evidence>
<feature type="region of interest" description="Disordered" evidence="9">
    <location>
        <begin position="413"/>
        <end position="445"/>
    </location>
</feature>
<evidence type="ECO:0000256" key="5">
    <source>
        <dbReference type="ARBA" id="ARBA00022846"/>
    </source>
</evidence>
<evidence type="ECO:0000256" key="3">
    <source>
        <dbReference type="ARBA" id="ARBA00022490"/>
    </source>
</evidence>
<keyword evidence="6" id="KW-0969">Cilium</keyword>
<comment type="caution">
    <text evidence="10">The sequence shown here is derived from an EMBL/GenBank/DDBJ whole genome shotgun (WGS) entry which is preliminary data.</text>
</comment>
<evidence type="ECO:0000256" key="7">
    <source>
        <dbReference type="ARBA" id="ARBA00023212"/>
    </source>
</evidence>
<dbReference type="GO" id="GO:0005929">
    <property type="term" value="C:cilium"/>
    <property type="evidence" value="ECO:0007669"/>
    <property type="project" value="TreeGrafter"/>
</dbReference>
<dbReference type="Pfam" id="PF06098">
    <property type="entry name" value="Radial_spoke_3"/>
    <property type="match status" value="1"/>
</dbReference>
<keyword evidence="3" id="KW-0963">Cytoplasm</keyword>
<keyword evidence="7" id="KW-0206">Cytoskeleton</keyword>
<feature type="compositionally biased region" description="Low complexity" evidence="9">
    <location>
        <begin position="1"/>
        <end position="21"/>
    </location>
</feature>
<feature type="compositionally biased region" description="Acidic residues" evidence="9">
    <location>
        <begin position="430"/>
        <end position="444"/>
    </location>
</feature>
<sequence>MSTGMAQSASSTYSFSSAPKAVGARKKYREPGPVDSGLYRSVKETCISWDKRVHRGNTYSMYTQNAIKEAIETAQKSQVSPKVAKKRKPKEKSLFDMPLPEHERVPVDLTKHLVASEEPLQVEVVECQTDEFLPEPPPEQYQPQRSGIDASTQVEDGELFDFDAEVEPILDVLVMKTLEQSVMEVEEEHELSSMTSFKGAWYERQKSMMAAWQEQVEEEWVRWHQKEAVMAAQRAQKEREARVLLKIQAVNAAKGHLADILPNAVEDLKEVAFPDSRGLAIQRSFMQGLFKQVQQEVSAVKRAQQQVDEIVAHSVAEQQARWSNSLQAQREKWTEELQIRRGKIRILIDDGSGNPVPVGPIQLSTADAVEELQARVYVWLQQNEPKIASAWPHGVVLRLSGEPVQQTKQLFEAKPGQISMGPQDPPPPPDEVEEPVEDGEEEEAEARVMKPRIRKPAYRFRWTSRKGPLQLATSGQNMQEVHLHGSVLFEGRLKLQPSLQAHWGIVRDWFGTKMIPMRQLADIAEGCDVSSFLPPMAARLEQL</sequence>
<keyword evidence="5" id="KW-0282">Flagellum</keyword>
<evidence type="ECO:0000256" key="1">
    <source>
        <dbReference type="ARBA" id="ARBA00004611"/>
    </source>
</evidence>
<name>A0A812IQ22_SYMPI</name>
<dbReference type="OrthoDB" id="313308at2759"/>
<gene>
    <name evidence="10" type="primary">RSPH3</name>
    <name evidence="10" type="ORF">SPIL2461_LOCUS324</name>
</gene>
<dbReference type="PANTHER" id="PTHR21648:SF0">
    <property type="entry name" value="RADIAL SPOKE HEAD PROTEIN 3 HOMOLOG"/>
    <property type="match status" value="1"/>
</dbReference>
<evidence type="ECO:0000256" key="8">
    <source>
        <dbReference type="ARBA" id="ARBA00023273"/>
    </source>
</evidence>
<keyword evidence="4" id="KW-0597">Phosphoprotein</keyword>
<organism evidence="10 11">
    <name type="scientific">Symbiodinium pilosum</name>
    <name type="common">Dinoflagellate</name>
    <dbReference type="NCBI Taxonomy" id="2952"/>
    <lineage>
        <taxon>Eukaryota</taxon>
        <taxon>Sar</taxon>
        <taxon>Alveolata</taxon>
        <taxon>Dinophyceae</taxon>
        <taxon>Suessiales</taxon>
        <taxon>Symbiodiniaceae</taxon>
        <taxon>Symbiodinium</taxon>
    </lineage>
</organism>
<evidence type="ECO:0000256" key="6">
    <source>
        <dbReference type="ARBA" id="ARBA00023069"/>
    </source>
</evidence>
<comment type="similarity">
    <text evidence="2">Belongs to the flagellar radial spoke RSP3 family.</text>
</comment>
<evidence type="ECO:0000313" key="10">
    <source>
        <dbReference type="EMBL" id="CAE7155504.1"/>
    </source>
</evidence>
<evidence type="ECO:0000256" key="4">
    <source>
        <dbReference type="ARBA" id="ARBA00022553"/>
    </source>
</evidence>
<keyword evidence="11" id="KW-1185">Reference proteome</keyword>
<dbReference type="PANTHER" id="PTHR21648">
    <property type="entry name" value="FLAGELLAR RADIAL SPOKE PROTEIN 3"/>
    <property type="match status" value="1"/>
</dbReference>
<dbReference type="AlphaFoldDB" id="A0A812IQ22"/>
<accession>A0A812IQ22</accession>
<dbReference type="Proteomes" id="UP000649617">
    <property type="component" value="Unassembled WGS sequence"/>
</dbReference>
<evidence type="ECO:0000256" key="9">
    <source>
        <dbReference type="SAM" id="MobiDB-lite"/>
    </source>
</evidence>
<proteinExistence type="inferred from homology"/>